<dbReference type="OrthoDB" id="96314at2759"/>
<keyword evidence="3" id="KW-1185">Reference proteome</keyword>
<dbReference type="GO" id="GO:0008449">
    <property type="term" value="F:N-acetylglucosamine-6-sulfatase activity"/>
    <property type="evidence" value="ECO:0007669"/>
    <property type="project" value="TreeGrafter"/>
</dbReference>
<comment type="caution">
    <text evidence="2">The sequence shown here is derived from an EMBL/GenBank/DDBJ whole genome shotgun (WGS) entry which is preliminary data.</text>
</comment>
<reference evidence="2 3" key="1">
    <citation type="submission" date="2020-05" db="EMBL/GenBank/DDBJ databases">
        <title>Identification and distribution of gene clusters putatively required for synthesis of sphingolipid metabolism inhibitors in phylogenetically diverse species of the filamentous fungus Fusarium.</title>
        <authorList>
            <person name="Kim H.-S."/>
            <person name="Busman M."/>
            <person name="Brown D.W."/>
            <person name="Divon H."/>
            <person name="Uhlig S."/>
            <person name="Proctor R.H."/>
        </authorList>
    </citation>
    <scope>NUCLEOTIDE SEQUENCE [LARGE SCALE GENOMIC DNA]</scope>
    <source>
        <strain evidence="2 3">NRRL 66333</strain>
    </source>
</reference>
<dbReference type="Proteomes" id="UP000547976">
    <property type="component" value="Unassembled WGS sequence"/>
</dbReference>
<comment type="similarity">
    <text evidence="1">Belongs to the sulfatase family.</text>
</comment>
<dbReference type="SUPFAM" id="SSF53649">
    <property type="entry name" value="Alkaline phosphatase-like"/>
    <property type="match status" value="1"/>
</dbReference>
<dbReference type="PANTHER" id="PTHR43108:SF8">
    <property type="entry name" value="SD21168P"/>
    <property type="match status" value="1"/>
</dbReference>
<gene>
    <name evidence="2" type="ORF">FSUBG_10321</name>
</gene>
<organism evidence="2 3">
    <name type="scientific">Gibberella subglutinans</name>
    <name type="common">Fusarium subglutinans</name>
    <dbReference type="NCBI Taxonomy" id="42677"/>
    <lineage>
        <taxon>Eukaryota</taxon>
        <taxon>Fungi</taxon>
        <taxon>Dikarya</taxon>
        <taxon>Ascomycota</taxon>
        <taxon>Pezizomycotina</taxon>
        <taxon>Sordariomycetes</taxon>
        <taxon>Hypocreomycetidae</taxon>
        <taxon>Hypocreales</taxon>
        <taxon>Nectriaceae</taxon>
        <taxon>Fusarium</taxon>
        <taxon>Fusarium fujikuroi species complex</taxon>
    </lineage>
</organism>
<evidence type="ECO:0000313" key="2">
    <source>
        <dbReference type="EMBL" id="KAF5592017.1"/>
    </source>
</evidence>
<dbReference type="AlphaFoldDB" id="A0A8H5P8E4"/>
<dbReference type="EMBL" id="JAAOAV010000177">
    <property type="protein sequence ID" value="KAF5592017.1"/>
    <property type="molecule type" value="Genomic_DNA"/>
</dbReference>
<proteinExistence type="inferred from homology"/>
<name>A0A8H5P8E4_GIBSU</name>
<dbReference type="PANTHER" id="PTHR43108">
    <property type="entry name" value="N-ACETYLGLUCOSAMINE-6-SULFATASE FAMILY MEMBER"/>
    <property type="match status" value="1"/>
</dbReference>
<dbReference type="Gene3D" id="3.40.720.10">
    <property type="entry name" value="Alkaline Phosphatase, subunit A"/>
    <property type="match status" value="1"/>
</dbReference>
<sequence>MFVRRGPGVKEGGQIDVVTTHTDIASTILKLAGVSKQTDGEVMPLTESEQTDGRIEHAAIEYWGHGMPEGHYGFSSDENFEAGRISDYYVNNTYKGLRMASQDFNLYYSIWCTGERELYNLNDDPEQTINLLSGSYTAQLVAVQFTIANRPLHAIVNRLDALIMAMKACKGKACSRPWKELYPNGRISSLHAALDIKFDTFYADQPKMFFDSYEVAFIKEKESNEPINSCHESGLRKVEEFNYGAE</sequence>
<dbReference type="InterPro" id="IPR017850">
    <property type="entry name" value="Alkaline_phosphatase_core_sf"/>
</dbReference>
<protein>
    <submittedName>
        <fullName evidence="2">Arylsulfatase</fullName>
    </submittedName>
</protein>
<dbReference type="GO" id="GO:0005539">
    <property type="term" value="F:glycosaminoglycan binding"/>
    <property type="evidence" value="ECO:0007669"/>
    <property type="project" value="TreeGrafter"/>
</dbReference>
<dbReference type="GeneID" id="59309606"/>
<dbReference type="RefSeq" id="XP_036534213.1">
    <property type="nucleotide sequence ID" value="XM_036674888.1"/>
</dbReference>
<evidence type="ECO:0000313" key="3">
    <source>
        <dbReference type="Proteomes" id="UP000547976"/>
    </source>
</evidence>
<accession>A0A8H5P8E4</accession>
<evidence type="ECO:0000256" key="1">
    <source>
        <dbReference type="ARBA" id="ARBA00008779"/>
    </source>
</evidence>